<evidence type="ECO:0000313" key="10">
    <source>
        <dbReference type="Proteomes" id="UP000053797"/>
    </source>
</evidence>
<evidence type="ECO:0000256" key="7">
    <source>
        <dbReference type="NCBIfam" id="TIGR00669"/>
    </source>
</evidence>
<keyword evidence="2" id="KW-0436">Ligase</keyword>
<dbReference type="Pfam" id="PF03590">
    <property type="entry name" value="AsnA"/>
    <property type="match status" value="1"/>
</dbReference>
<organism evidence="9 10">
    <name type="scientific">Exiguobacterium indicum</name>
    <dbReference type="NCBI Taxonomy" id="296995"/>
    <lineage>
        <taxon>Bacteria</taxon>
        <taxon>Bacillati</taxon>
        <taxon>Bacillota</taxon>
        <taxon>Bacilli</taxon>
        <taxon>Bacillales</taxon>
        <taxon>Bacillales Family XII. Incertae Sedis</taxon>
        <taxon>Exiguobacterium</taxon>
    </lineage>
</organism>
<comment type="caution">
    <text evidence="9">The sequence shown here is derived from an EMBL/GenBank/DDBJ whole genome shotgun (WGS) entry which is preliminary data.</text>
</comment>
<dbReference type="GO" id="GO:0016740">
    <property type="term" value="F:transferase activity"/>
    <property type="evidence" value="ECO:0007669"/>
    <property type="project" value="UniProtKB-ARBA"/>
</dbReference>
<feature type="domain" description="Aminoacyl-transfer RNA synthetases class-II family profile" evidence="8">
    <location>
        <begin position="17"/>
        <end position="317"/>
    </location>
</feature>
<dbReference type="GO" id="GO:0006529">
    <property type="term" value="P:asparagine biosynthetic process"/>
    <property type="evidence" value="ECO:0007669"/>
    <property type="project" value="UniProtKB-UniRule"/>
</dbReference>
<keyword evidence="5" id="KW-0067">ATP-binding</keyword>
<gene>
    <name evidence="9" type="ORF">AS033_13565</name>
</gene>
<dbReference type="Proteomes" id="UP000053797">
    <property type="component" value="Unassembled WGS sequence"/>
</dbReference>
<dbReference type="PANTHER" id="PTHR30073">
    <property type="entry name" value="ASPARTATE--AMMONIA LIGASE"/>
    <property type="match status" value="1"/>
</dbReference>
<sequence length="324" mass="36704">MTTLVSMKHTQEAITLVKKRFEERFSTILGLTRVEAPLFVESTLGVNDHLNGVERIIRFDALDHTADLEIVQSLAKWKRQALHTYGFEAGEGLYTLMHAIRRDEMLDATHSIHVDQWDWERIITKEQRTSAYLQETVQAIYATIRQVEQEVEAEYGISAILPETIHFMTTQELEDAYPTLSTKERETEVTKAYGAVFLMQIGGALASGEKHDGRAADYDDWTLNGDILVHHPEIGAFELSSMGIRVDREALLKQTAIAQEEDKLAFPFHQGVLEERLPLTMGGGIGQSRMAMFLLKKRHIGEVQASVWSEETRKSLQAEGIHLL</sequence>
<dbReference type="EMBL" id="LNQL01000005">
    <property type="protein sequence ID" value="KSU48158.1"/>
    <property type="molecule type" value="Genomic_DNA"/>
</dbReference>
<dbReference type="AlphaFoldDB" id="A0A0V8GD29"/>
<dbReference type="PROSITE" id="PS50862">
    <property type="entry name" value="AA_TRNA_LIGASE_II"/>
    <property type="match status" value="1"/>
</dbReference>
<dbReference type="PIRSF" id="PIRSF001555">
    <property type="entry name" value="Asp_ammon_ligase"/>
    <property type="match status" value="1"/>
</dbReference>
<evidence type="ECO:0000259" key="8">
    <source>
        <dbReference type="PROSITE" id="PS50862"/>
    </source>
</evidence>
<evidence type="ECO:0000256" key="6">
    <source>
        <dbReference type="ARBA" id="ARBA00022888"/>
    </source>
</evidence>
<reference evidence="9 10" key="1">
    <citation type="journal article" date="2015" name="Int. J. Syst. Evol. Microbiol.">
        <title>Exiguobacterium enclense sp. nov., isolated from sediment.</title>
        <authorList>
            <person name="Dastager S.G."/>
            <person name="Mawlankar R."/>
            <person name="Sonalkar V.V."/>
            <person name="Thorat M.N."/>
            <person name="Mual P."/>
            <person name="Verma A."/>
            <person name="Krishnamurthi S."/>
            <person name="Tang S.K."/>
            <person name="Li W.J."/>
        </authorList>
    </citation>
    <scope>NUCLEOTIDE SEQUENCE [LARGE SCALE GENOMIC DNA]</scope>
    <source>
        <strain evidence="9 10">NIO-1109</strain>
    </source>
</reference>
<accession>A0A0V8GD29</accession>
<dbReference type="GO" id="GO:0004071">
    <property type="term" value="F:aspartate-ammonia ligase activity"/>
    <property type="evidence" value="ECO:0007669"/>
    <property type="project" value="UniProtKB-UniRule"/>
</dbReference>
<name>A0A0V8GD29_9BACL</name>
<dbReference type="GO" id="GO:0005524">
    <property type="term" value="F:ATP binding"/>
    <property type="evidence" value="ECO:0007669"/>
    <property type="project" value="UniProtKB-KW"/>
</dbReference>
<keyword evidence="6" id="KW-0061">Asparagine biosynthesis</keyword>
<keyword evidence="1" id="KW-0963">Cytoplasm</keyword>
<dbReference type="Gene3D" id="3.30.930.10">
    <property type="entry name" value="Bira Bifunctional Protein, Domain 2"/>
    <property type="match status" value="1"/>
</dbReference>
<proteinExistence type="predicted"/>
<keyword evidence="4" id="KW-0547">Nucleotide-binding</keyword>
<evidence type="ECO:0000256" key="2">
    <source>
        <dbReference type="ARBA" id="ARBA00022598"/>
    </source>
</evidence>
<dbReference type="RefSeq" id="WP_058265759.1">
    <property type="nucleotide sequence ID" value="NZ_FMYN01000005.1"/>
</dbReference>
<dbReference type="PANTHER" id="PTHR30073:SF5">
    <property type="entry name" value="ASPARTATE--AMMONIA LIGASE"/>
    <property type="match status" value="1"/>
</dbReference>
<dbReference type="GO" id="GO:0140096">
    <property type="term" value="F:catalytic activity, acting on a protein"/>
    <property type="evidence" value="ECO:0007669"/>
    <property type="project" value="UniProtKB-ARBA"/>
</dbReference>
<dbReference type="OrthoDB" id="9766088at2"/>
<dbReference type="GO" id="GO:0005829">
    <property type="term" value="C:cytosol"/>
    <property type="evidence" value="ECO:0007669"/>
    <property type="project" value="TreeGrafter"/>
</dbReference>
<protein>
    <recommendedName>
        <fullName evidence="7">Aspartate--ammonia ligase</fullName>
        <ecNumber evidence="7">6.3.1.1</ecNumber>
    </recommendedName>
</protein>
<evidence type="ECO:0000256" key="4">
    <source>
        <dbReference type="ARBA" id="ARBA00022741"/>
    </source>
</evidence>
<dbReference type="NCBIfam" id="TIGR00669">
    <property type="entry name" value="asnA"/>
    <property type="match status" value="1"/>
</dbReference>
<evidence type="ECO:0000256" key="3">
    <source>
        <dbReference type="ARBA" id="ARBA00022605"/>
    </source>
</evidence>
<dbReference type="InterPro" id="IPR004618">
    <property type="entry name" value="AsnA"/>
</dbReference>
<evidence type="ECO:0000256" key="1">
    <source>
        <dbReference type="ARBA" id="ARBA00022490"/>
    </source>
</evidence>
<evidence type="ECO:0000256" key="5">
    <source>
        <dbReference type="ARBA" id="ARBA00022840"/>
    </source>
</evidence>
<dbReference type="SUPFAM" id="SSF55681">
    <property type="entry name" value="Class II aaRS and biotin synthetases"/>
    <property type="match status" value="1"/>
</dbReference>
<dbReference type="EC" id="6.3.1.1" evidence="7"/>
<dbReference type="InterPro" id="IPR045864">
    <property type="entry name" value="aa-tRNA-synth_II/BPL/LPL"/>
</dbReference>
<dbReference type="InterPro" id="IPR006195">
    <property type="entry name" value="aa-tRNA-synth_II"/>
</dbReference>
<keyword evidence="3" id="KW-0028">Amino-acid biosynthesis</keyword>
<evidence type="ECO:0000313" key="9">
    <source>
        <dbReference type="EMBL" id="KSU48158.1"/>
    </source>
</evidence>